<dbReference type="GO" id="GO:0016747">
    <property type="term" value="F:acyltransferase activity, transferring groups other than amino-acyl groups"/>
    <property type="evidence" value="ECO:0007669"/>
    <property type="project" value="InterPro"/>
</dbReference>
<evidence type="ECO:0000259" key="3">
    <source>
        <dbReference type="PROSITE" id="PS51186"/>
    </source>
</evidence>
<dbReference type="InterPro" id="IPR050832">
    <property type="entry name" value="Bact_Acetyltransf"/>
</dbReference>
<sequence length="153" mass="17572">MKFVFLADKPETLPTVAQWFLNEWGHLNPEATLERNQAKLSEYLNRDKLPLMIYAVEGDEILGCSYLCYHEMSIYTDKEHWVGGVYVEKAHRGKKVASQMVGELERLARGLGIEKLHLQTEQLDGGLYGRIGFKEIEQVEYRGVKVSVRVKSL</sequence>
<dbReference type="InterPro" id="IPR016181">
    <property type="entry name" value="Acyl_CoA_acyltransferase"/>
</dbReference>
<evidence type="ECO:0000313" key="4">
    <source>
        <dbReference type="EMBL" id="CZF78824.1"/>
    </source>
</evidence>
<dbReference type="SUPFAM" id="SSF55729">
    <property type="entry name" value="Acyl-CoA N-acyltransferases (Nat)"/>
    <property type="match status" value="1"/>
</dbReference>
<dbReference type="Pfam" id="PF00583">
    <property type="entry name" value="Acetyltransf_1"/>
    <property type="match status" value="1"/>
</dbReference>
<dbReference type="PANTHER" id="PTHR43877">
    <property type="entry name" value="AMINOALKYLPHOSPHONATE N-ACETYLTRANSFERASE-RELATED-RELATED"/>
    <property type="match status" value="1"/>
</dbReference>
<dbReference type="RefSeq" id="WP_062661467.1">
    <property type="nucleotide sequence ID" value="NZ_FIZX01000001.1"/>
</dbReference>
<dbReference type="STRING" id="1796497.GCE9029_01077"/>
<reference evidence="5" key="1">
    <citation type="submission" date="2016-02" db="EMBL/GenBank/DDBJ databases">
        <authorList>
            <person name="Rodrigo-Torres Lidia"/>
            <person name="Arahal R.David."/>
        </authorList>
    </citation>
    <scope>NUCLEOTIDE SEQUENCE [LARGE SCALE GENOMIC DNA]</scope>
    <source>
        <strain evidence="5">CECT 9029</strain>
    </source>
</reference>
<dbReference type="Gene3D" id="3.40.630.30">
    <property type="match status" value="1"/>
</dbReference>
<evidence type="ECO:0000313" key="5">
    <source>
        <dbReference type="Proteomes" id="UP000071641"/>
    </source>
</evidence>
<dbReference type="AlphaFoldDB" id="A0A128EXC4"/>
<protein>
    <submittedName>
        <fullName evidence="4">Acetyltransferase (GNAT) family protein</fullName>
    </submittedName>
</protein>
<dbReference type="InterPro" id="IPR000182">
    <property type="entry name" value="GNAT_dom"/>
</dbReference>
<name>A0A128EXC4_9GAMM</name>
<feature type="domain" description="N-acetyltransferase" evidence="3">
    <location>
        <begin position="11"/>
        <end position="153"/>
    </location>
</feature>
<dbReference type="PROSITE" id="PS51186">
    <property type="entry name" value="GNAT"/>
    <property type="match status" value="1"/>
</dbReference>
<dbReference type="CDD" id="cd04301">
    <property type="entry name" value="NAT_SF"/>
    <property type="match status" value="1"/>
</dbReference>
<evidence type="ECO:0000256" key="1">
    <source>
        <dbReference type="ARBA" id="ARBA00022679"/>
    </source>
</evidence>
<organism evidence="4 5">
    <name type="scientific">Grimontia celer</name>
    <dbReference type="NCBI Taxonomy" id="1796497"/>
    <lineage>
        <taxon>Bacteria</taxon>
        <taxon>Pseudomonadati</taxon>
        <taxon>Pseudomonadota</taxon>
        <taxon>Gammaproteobacteria</taxon>
        <taxon>Vibrionales</taxon>
        <taxon>Vibrionaceae</taxon>
        <taxon>Grimontia</taxon>
    </lineage>
</organism>
<dbReference type="PANTHER" id="PTHR43877:SF2">
    <property type="entry name" value="AMINOALKYLPHOSPHONATE N-ACETYLTRANSFERASE-RELATED"/>
    <property type="match status" value="1"/>
</dbReference>
<dbReference type="OrthoDB" id="7678938at2"/>
<keyword evidence="1 4" id="KW-0808">Transferase</keyword>
<keyword evidence="5" id="KW-1185">Reference proteome</keyword>
<keyword evidence="2" id="KW-0012">Acyltransferase</keyword>
<evidence type="ECO:0000256" key="2">
    <source>
        <dbReference type="ARBA" id="ARBA00023315"/>
    </source>
</evidence>
<dbReference type="EMBL" id="FIZX01000001">
    <property type="protein sequence ID" value="CZF78824.1"/>
    <property type="molecule type" value="Genomic_DNA"/>
</dbReference>
<accession>A0A128EXC4</accession>
<dbReference type="Proteomes" id="UP000071641">
    <property type="component" value="Unassembled WGS sequence"/>
</dbReference>
<proteinExistence type="predicted"/>
<gene>
    <name evidence="4" type="ORF">GCE9029_01077</name>
</gene>